<keyword evidence="2" id="KW-1185">Reference proteome</keyword>
<proteinExistence type="predicted"/>
<sequence length="171" mass="18164">MEEAVEAFKKKFPQVMAKAKPDYLGTSCSEEDLRRRFQSLGQTIGRDEALGLVLGEPLLLAMQEENLKASWEAMLEVAKSDRLAALRVVRKRPGALIAPAAGFKGKSLGEFEAVAQMEDAFRPATDTLKSLGPEGIALGAAALGMAALGAMGAKAAARPPLNSKGVTKPRR</sequence>
<comment type="caution">
    <text evidence="1">The sequence shown here is derived from an EMBL/GenBank/DDBJ whole genome shotgun (WGS) entry which is preliminary data.</text>
</comment>
<gene>
    <name evidence="1" type="ORF">EVOR1521_LOCUS8551</name>
</gene>
<evidence type="ECO:0000313" key="1">
    <source>
        <dbReference type="EMBL" id="CAJ1380660.1"/>
    </source>
</evidence>
<name>A0AA36I474_9DINO</name>
<dbReference type="AlphaFoldDB" id="A0AA36I474"/>
<dbReference type="Proteomes" id="UP001178507">
    <property type="component" value="Unassembled WGS sequence"/>
</dbReference>
<dbReference type="EMBL" id="CAUJNA010000735">
    <property type="protein sequence ID" value="CAJ1380660.1"/>
    <property type="molecule type" value="Genomic_DNA"/>
</dbReference>
<reference evidence="1" key="1">
    <citation type="submission" date="2023-08" db="EMBL/GenBank/DDBJ databases">
        <authorList>
            <person name="Chen Y."/>
            <person name="Shah S."/>
            <person name="Dougan E. K."/>
            <person name="Thang M."/>
            <person name="Chan C."/>
        </authorList>
    </citation>
    <scope>NUCLEOTIDE SEQUENCE</scope>
</reference>
<evidence type="ECO:0000313" key="2">
    <source>
        <dbReference type="Proteomes" id="UP001178507"/>
    </source>
</evidence>
<organism evidence="1 2">
    <name type="scientific">Effrenium voratum</name>
    <dbReference type="NCBI Taxonomy" id="2562239"/>
    <lineage>
        <taxon>Eukaryota</taxon>
        <taxon>Sar</taxon>
        <taxon>Alveolata</taxon>
        <taxon>Dinophyceae</taxon>
        <taxon>Suessiales</taxon>
        <taxon>Symbiodiniaceae</taxon>
        <taxon>Effrenium</taxon>
    </lineage>
</organism>
<accession>A0AA36I474</accession>
<protein>
    <submittedName>
        <fullName evidence="1">Uncharacterized protein</fullName>
    </submittedName>
</protein>